<dbReference type="InterPro" id="IPR003018">
    <property type="entry name" value="GAF"/>
</dbReference>
<accession>A0A0A0BQX2</accession>
<dbReference type="AlphaFoldDB" id="A0A0A0BQX2"/>
<dbReference type="EMBL" id="AXCY01000054">
    <property type="protein sequence ID" value="KGM10335.1"/>
    <property type="molecule type" value="Genomic_DNA"/>
</dbReference>
<gene>
    <name evidence="2" type="ORF">N868_09310</name>
</gene>
<dbReference type="InterPro" id="IPR029016">
    <property type="entry name" value="GAF-like_dom_sf"/>
</dbReference>
<dbReference type="OrthoDB" id="3688893at2"/>
<keyword evidence="3" id="KW-1185">Reference proteome</keyword>
<reference evidence="2 3" key="2">
    <citation type="journal article" date="2015" name="Stand. Genomic Sci.">
        <title>Draft genome sequence of Cellulomonas carbonis T26(T) and comparative analysis of six Cellulomonas genomes.</title>
        <authorList>
            <person name="Zhuang W."/>
            <person name="Zhang S."/>
            <person name="Xia X."/>
            <person name="Wang G."/>
        </authorList>
    </citation>
    <scope>NUCLEOTIDE SEQUENCE [LARGE SCALE GENOMIC DNA]</scope>
    <source>
        <strain evidence="2 3">T26</strain>
    </source>
</reference>
<dbReference type="Proteomes" id="UP000029839">
    <property type="component" value="Unassembled WGS sequence"/>
</dbReference>
<protein>
    <recommendedName>
        <fullName evidence="1">GAF domain-containing protein</fullName>
    </recommendedName>
</protein>
<dbReference type="Pfam" id="PF01590">
    <property type="entry name" value="GAF"/>
    <property type="match status" value="1"/>
</dbReference>
<dbReference type="Gene3D" id="3.30.450.40">
    <property type="match status" value="1"/>
</dbReference>
<evidence type="ECO:0000313" key="3">
    <source>
        <dbReference type="Proteomes" id="UP000029839"/>
    </source>
</evidence>
<reference evidence="2 3" key="1">
    <citation type="submission" date="2013-08" db="EMBL/GenBank/DDBJ databases">
        <title>Genome sequencing of Cellulomonas carbonis T26.</title>
        <authorList>
            <person name="Chen F."/>
            <person name="Li Y."/>
            <person name="Wang G."/>
        </authorList>
    </citation>
    <scope>NUCLEOTIDE SEQUENCE [LARGE SCALE GENOMIC DNA]</scope>
    <source>
        <strain evidence="2 3">T26</strain>
    </source>
</reference>
<name>A0A0A0BQX2_9CELL</name>
<dbReference type="SUPFAM" id="SSF55781">
    <property type="entry name" value="GAF domain-like"/>
    <property type="match status" value="1"/>
</dbReference>
<evidence type="ECO:0000259" key="1">
    <source>
        <dbReference type="Pfam" id="PF01590"/>
    </source>
</evidence>
<dbReference type="RefSeq" id="WP_043607286.1">
    <property type="nucleotide sequence ID" value="NZ_AXCY01000054.1"/>
</dbReference>
<comment type="caution">
    <text evidence="2">The sequence shown here is derived from an EMBL/GenBank/DDBJ whole genome shotgun (WGS) entry which is preliminary data.</text>
</comment>
<organism evidence="2 3">
    <name type="scientific">Cellulomonas carbonis T26</name>
    <dbReference type="NCBI Taxonomy" id="947969"/>
    <lineage>
        <taxon>Bacteria</taxon>
        <taxon>Bacillati</taxon>
        <taxon>Actinomycetota</taxon>
        <taxon>Actinomycetes</taxon>
        <taxon>Micrococcales</taxon>
        <taxon>Cellulomonadaceae</taxon>
        <taxon>Cellulomonas</taxon>
    </lineage>
</organism>
<proteinExistence type="predicted"/>
<feature type="domain" description="GAF" evidence="1">
    <location>
        <begin position="10"/>
        <end position="147"/>
    </location>
</feature>
<evidence type="ECO:0000313" key="2">
    <source>
        <dbReference type="EMBL" id="KGM10335.1"/>
    </source>
</evidence>
<sequence>MRRRKDLGGDVQTTLDQYAAGAGARLGADVPCSLMVRRDGVVRQVASNDDRAAACDRVEERDGSGPCITAIEELSSVVVEDLDTDERWPAWNRTARSFGFRTFVALPGYVDEATTVALNAYGEGPALWDPDDIVRMDLYVQELAAALQSVDD</sequence>